<dbReference type="PROSITE" id="PS50928">
    <property type="entry name" value="ABC_TM1"/>
    <property type="match status" value="1"/>
</dbReference>
<feature type="transmembrane region" description="Helical" evidence="7">
    <location>
        <begin position="20"/>
        <end position="49"/>
    </location>
</feature>
<dbReference type="InterPro" id="IPR000515">
    <property type="entry name" value="MetI-like"/>
</dbReference>
<keyword evidence="2 7" id="KW-0813">Transport</keyword>
<dbReference type="Pfam" id="PF00528">
    <property type="entry name" value="BPD_transp_1"/>
    <property type="match status" value="1"/>
</dbReference>
<comment type="similarity">
    <text evidence="7">Belongs to the binding-protein-dependent transport system permease family.</text>
</comment>
<dbReference type="PANTHER" id="PTHR30183:SF3">
    <property type="entry name" value="MOLYBDENUM TRANSPORT SYSTEM PERMEASE PROTEIN MODB"/>
    <property type="match status" value="1"/>
</dbReference>
<dbReference type="RefSeq" id="WP_120176947.1">
    <property type="nucleotide sequence ID" value="NZ_AP018786.1"/>
</dbReference>
<feature type="transmembrane region" description="Helical" evidence="7">
    <location>
        <begin position="161"/>
        <end position="186"/>
    </location>
</feature>
<keyword evidence="3" id="KW-1003">Cell membrane</keyword>
<feature type="transmembrane region" description="Helical" evidence="7">
    <location>
        <begin position="206"/>
        <end position="227"/>
    </location>
</feature>
<evidence type="ECO:0000313" key="10">
    <source>
        <dbReference type="Proteomes" id="UP000271003"/>
    </source>
</evidence>
<dbReference type="EMBL" id="AP018786">
    <property type="protein sequence ID" value="BBF23325.1"/>
    <property type="molecule type" value="Genomic_DNA"/>
</dbReference>
<comment type="subcellular location">
    <subcellularLocation>
        <location evidence="1 7">Cell membrane</location>
        <topology evidence="1 7">Multi-pass membrane protein</topology>
    </subcellularLocation>
</comment>
<feature type="transmembrane region" description="Helical" evidence="7">
    <location>
        <begin position="95"/>
        <end position="119"/>
    </location>
</feature>
<feature type="domain" description="ABC transmembrane type-1" evidence="8">
    <location>
        <begin position="23"/>
        <end position="227"/>
    </location>
</feature>
<sequence length="237" mass="24966">METEFSPELLLSVLRDPVIAGALALTLRTCLVATAGFLIAGPALAWLFARKRGWVVRSLNFLVTLPLVFPPIALGYLLLLLLGRTGPVGALLADAGLPMVFSSAAVYFAAFVAGLPLVVRPVVAALESPALCDLEFAAAVHGARPLTVFFKVTLPLIRTHILSGLLLGLTRASGEVGITMMLGGNLSGRTNTLSLEIFNAVSRADFDAATALCLVLSAFTLLVFALLEALRRRSVAL</sequence>
<name>A0A2Z6IA18_9BURK</name>
<dbReference type="GO" id="GO:0055085">
    <property type="term" value="P:transmembrane transport"/>
    <property type="evidence" value="ECO:0007669"/>
    <property type="project" value="InterPro"/>
</dbReference>
<dbReference type="SUPFAM" id="SSF161098">
    <property type="entry name" value="MetI-like"/>
    <property type="match status" value="1"/>
</dbReference>
<evidence type="ECO:0000256" key="4">
    <source>
        <dbReference type="ARBA" id="ARBA00022692"/>
    </source>
</evidence>
<keyword evidence="6 7" id="KW-0472">Membrane</keyword>
<protein>
    <submittedName>
        <fullName evidence="9">Molybdenum ABC transporter permease subunit</fullName>
    </submittedName>
</protein>
<evidence type="ECO:0000256" key="6">
    <source>
        <dbReference type="ARBA" id="ARBA00023136"/>
    </source>
</evidence>
<keyword evidence="10" id="KW-1185">Reference proteome</keyword>
<keyword evidence="4 7" id="KW-0812">Transmembrane</keyword>
<proteinExistence type="inferred from homology"/>
<dbReference type="InterPro" id="IPR035906">
    <property type="entry name" value="MetI-like_sf"/>
</dbReference>
<dbReference type="OrthoDB" id="9795403at2"/>
<dbReference type="AlphaFoldDB" id="A0A2Z6IA18"/>
<dbReference type="KEGG" id="sutt:SUTMEG_12160"/>
<dbReference type="CDD" id="cd06261">
    <property type="entry name" value="TM_PBP2"/>
    <property type="match status" value="1"/>
</dbReference>
<organism evidence="9 10">
    <name type="scientific">Sutterella megalosphaeroides</name>
    <dbReference type="NCBI Taxonomy" id="2494234"/>
    <lineage>
        <taxon>Bacteria</taxon>
        <taxon>Pseudomonadati</taxon>
        <taxon>Pseudomonadota</taxon>
        <taxon>Betaproteobacteria</taxon>
        <taxon>Burkholderiales</taxon>
        <taxon>Sutterellaceae</taxon>
        <taxon>Sutterella</taxon>
    </lineage>
</organism>
<reference evidence="9 10" key="1">
    <citation type="journal article" date="2018" name="Int. J. Syst. Evol. Microbiol.">
        <title>Mesosutterella multiformis gen. nov., sp. nov., a member of the family Sutterellaceae and Sutterella megalosphaeroides sp. nov., isolated from human faeces.</title>
        <authorList>
            <person name="Sakamoto M."/>
            <person name="Ikeyama N."/>
            <person name="Kunihiro T."/>
            <person name="Iino T."/>
            <person name="Yuki M."/>
            <person name="Ohkuma M."/>
        </authorList>
    </citation>
    <scope>NUCLEOTIDE SEQUENCE [LARGE SCALE GENOMIC DNA]</scope>
    <source>
        <strain evidence="9 10">6FBBBH3</strain>
    </source>
</reference>
<gene>
    <name evidence="9" type="primary">modB</name>
    <name evidence="9" type="ORF">SUTMEG_12160</name>
</gene>
<accession>A0A2Z6IA18</accession>
<evidence type="ECO:0000256" key="3">
    <source>
        <dbReference type="ARBA" id="ARBA00022475"/>
    </source>
</evidence>
<dbReference type="PANTHER" id="PTHR30183">
    <property type="entry name" value="MOLYBDENUM TRANSPORT SYSTEM PERMEASE PROTEIN MODB"/>
    <property type="match status" value="1"/>
</dbReference>
<dbReference type="GO" id="GO:0005886">
    <property type="term" value="C:plasma membrane"/>
    <property type="evidence" value="ECO:0007669"/>
    <property type="project" value="UniProtKB-SubCell"/>
</dbReference>
<evidence type="ECO:0000313" key="9">
    <source>
        <dbReference type="EMBL" id="BBF23325.1"/>
    </source>
</evidence>
<feature type="transmembrane region" description="Helical" evidence="7">
    <location>
        <begin position="61"/>
        <end position="83"/>
    </location>
</feature>
<evidence type="ECO:0000256" key="5">
    <source>
        <dbReference type="ARBA" id="ARBA00022989"/>
    </source>
</evidence>
<dbReference type="Proteomes" id="UP000271003">
    <property type="component" value="Chromosome"/>
</dbReference>
<dbReference type="Gene3D" id="1.10.3720.10">
    <property type="entry name" value="MetI-like"/>
    <property type="match status" value="1"/>
</dbReference>
<keyword evidence="5 7" id="KW-1133">Transmembrane helix</keyword>
<evidence type="ECO:0000256" key="2">
    <source>
        <dbReference type="ARBA" id="ARBA00022448"/>
    </source>
</evidence>
<evidence type="ECO:0000259" key="8">
    <source>
        <dbReference type="PROSITE" id="PS50928"/>
    </source>
</evidence>
<evidence type="ECO:0000256" key="1">
    <source>
        <dbReference type="ARBA" id="ARBA00004651"/>
    </source>
</evidence>
<evidence type="ECO:0000256" key="7">
    <source>
        <dbReference type="RuleBase" id="RU363032"/>
    </source>
</evidence>